<evidence type="ECO:0000313" key="3">
    <source>
        <dbReference type="Proteomes" id="UP000008227"/>
    </source>
</evidence>
<protein>
    <submittedName>
        <fullName evidence="2">Uncharacterized protein</fullName>
    </submittedName>
</protein>
<dbReference type="InParanoid" id="A0A5G2QE29"/>
<reference evidence="2" key="4">
    <citation type="submission" date="2025-09" db="UniProtKB">
        <authorList>
            <consortium name="Ensembl"/>
        </authorList>
    </citation>
    <scope>IDENTIFICATION</scope>
</reference>
<reference evidence="2" key="2">
    <citation type="journal article" date="2020" name="Gigascience">
        <title>An improved pig reference genome sequence to enable pig genetics and genomics research.</title>
        <authorList>
            <person name="Warr A."/>
            <person name="Affara N."/>
            <person name="Aken B."/>
            <person name="Beiki H."/>
            <person name="Bickhart D.M."/>
            <person name="Billis K."/>
            <person name="Chow W."/>
            <person name="Eory L."/>
            <person name="Finlayson H.A."/>
            <person name="Flicek P."/>
            <person name="Giron C.G."/>
            <person name="Griffin D.K."/>
            <person name="Hall R."/>
            <person name="Hannum G."/>
            <person name="Hourlier T."/>
            <person name="Howe K."/>
            <person name="Hume D.A."/>
            <person name="Izuogu O."/>
            <person name="Kim K."/>
            <person name="Koren S."/>
            <person name="Liu H."/>
            <person name="Manchanda N."/>
            <person name="Martin F.J."/>
            <person name="Nonneman D.J."/>
            <person name="O'Connor R.E."/>
            <person name="Phillippy A.M."/>
            <person name="Rohrer G.A."/>
            <person name="Rosen B.D."/>
            <person name="Rund L.A."/>
            <person name="Sargent C.A."/>
            <person name="Schook L.B."/>
            <person name="Schroeder S.G."/>
            <person name="Schwartz A.S."/>
            <person name="Skinner B.M."/>
            <person name="Talbot R."/>
            <person name="Tseng E."/>
            <person name="Tuggle C.K."/>
            <person name="Watson M."/>
            <person name="Smith T.P.L."/>
            <person name="Archibald A.L."/>
        </authorList>
    </citation>
    <scope>NUCLEOTIDE SEQUENCE [LARGE SCALE GENOMIC DNA]</scope>
    <source>
        <strain evidence="2">Duroc</strain>
    </source>
</reference>
<accession>A0A5G2QE29</accession>
<proteinExistence type="predicted"/>
<reference evidence="2" key="3">
    <citation type="submission" date="2025-08" db="UniProtKB">
        <authorList>
            <consortium name="Ensembl"/>
        </authorList>
    </citation>
    <scope>IDENTIFICATION</scope>
</reference>
<keyword evidence="1" id="KW-1133">Transmembrane helix</keyword>
<sequence>MRVISSIHVAAKSLFCPLYGQIIFFTHMYHIFLIRSSVDGHLGCFHVLAIVSSAAMNIWVHISFSMKVFSGYKPRSGIAGSYDSFIFSFLRYFHTFFHSGCTSLHSHQQYRKVPFSIHPL</sequence>
<keyword evidence="1" id="KW-0812">Transmembrane</keyword>
<dbReference type="Proteomes" id="UP000008227">
    <property type="component" value="Chromosome 14"/>
</dbReference>
<dbReference type="AlphaFoldDB" id="A0A5G2QE29"/>
<feature type="transmembrane region" description="Helical" evidence="1">
    <location>
        <begin position="12"/>
        <end position="34"/>
    </location>
</feature>
<keyword evidence="3" id="KW-1185">Reference proteome</keyword>
<organism evidence="2 3">
    <name type="scientific">Sus scrofa</name>
    <name type="common">Pig</name>
    <dbReference type="NCBI Taxonomy" id="9823"/>
    <lineage>
        <taxon>Eukaryota</taxon>
        <taxon>Metazoa</taxon>
        <taxon>Chordata</taxon>
        <taxon>Craniata</taxon>
        <taxon>Vertebrata</taxon>
        <taxon>Euteleostomi</taxon>
        <taxon>Mammalia</taxon>
        <taxon>Eutheria</taxon>
        <taxon>Laurasiatheria</taxon>
        <taxon>Artiodactyla</taxon>
        <taxon>Suina</taxon>
        <taxon>Suidae</taxon>
        <taxon>Sus</taxon>
    </lineage>
</organism>
<reference evidence="3" key="1">
    <citation type="submission" date="2009-11" db="EMBL/GenBank/DDBJ databases">
        <authorList>
            <consortium name="Porcine genome sequencing project"/>
        </authorList>
    </citation>
    <scope>NUCLEOTIDE SEQUENCE [LARGE SCALE GENOMIC DNA]</scope>
    <source>
        <strain evidence="3">Duroc</strain>
    </source>
</reference>
<keyword evidence="1" id="KW-0472">Membrane</keyword>
<dbReference type="Ensembl" id="ENSSSCT00000075179.1">
    <property type="protein sequence ID" value="ENSSSCP00000060295.1"/>
    <property type="gene ID" value="ENSSSCG00000050431.1"/>
</dbReference>
<evidence type="ECO:0000313" key="2">
    <source>
        <dbReference type="Ensembl" id="ENSSSCP00000060295.1"/>
    </source>
</evidence>
<evidence type="ECO:0000256" key="1">
    <source>
        <dbReference type="SAM" id="Phobius"/>
    </source>
</evidence>
<feature type="transmembrane region" description="Helical" evidence="1">
    <location>
        <begin position="40"/>
        <end position="60"/>
    </location>
</feature>
<dbReference type="GeneTree" id="ENSGT01000000214749"/>
<name>A0A5G2QE29_PIG</name>